<comment type="caution">
    <text evidence="2">The sequence shown here is derived from an EMBL/GenBank/DDBJ whole genome shotgun (WGS) entry which is preliminary data.</text>
</comment>
<reference evidence="2 3" key="1">
    <citation type="submission" date="2018-12" db="EMBL/GenBank/DDBJ databases">
        <title>Genome sequence and assembly of Colletotrichum trifolii.</title>
        <authorList>
            <person name="Gan P."/>
            <person name="Shirasu K."/>
        </authorList>
    </citation>
    <scope>NUCLEOTIDE SEQUENCE [LARGE SCALE GENOMIC DNA]</scope>
    <source>
        <strain evidence="2 3">543-2</strain>
    </source>
</reference>
<feature type="chain" id="PRO_5020184649" description="Secreted protein" evidence="1">
    <location>
        <begin position="23"/>
        <end position="230"/>
    </location>
</feature>
<evidence type="ECO:0000313" key="2">
    <source>
        <dbReference type="EMBL" id="TDZ75172.1"/>
    </source>
</evidence>
<name>A0A4R8RYY9_COLTR</name>
<dbReference type="Proteomes" id="UP000295703">
    <property type="component" value="Unassembled WGS sequence"/>
</dbReference>
<sequence>MVKFSCLMSFLTVAVAVAVANACDFCQCQATDVKHCCATPSRGKTCDEACKDAESVSGVKCNANGASNCISSNSWSNRHNYLKACCAAPQCDITLPLRLFGNPAEKRQACPETAYVRFHISYRMHAFSTQLAAHAGVASHSSKSVAPGGVALGFRIARQSFDIYPNWDHRRLEDAEMLATVRWTPSESRDEEYAGDIPYDNARVRKWGVRHLGVRDGGEDNSKDDSKTMI</sequence>
<keyword evidence="1" id="KW-0732">Signal</keyword>
<keyword evidence="3" id="KW-1185">Reference proteome</keyword>
<dbReference type="EMBL" id="RYZW01000001">
    <property type="protein sequence ID" value="TDZ75172.1"/>
    <property type="molecule type" value="Genomic_DNA"/>
</dbReference>
<accession>A0A4R8RYY9</accession>
<protein>
    <recommendedName>
        <fullName evidence="4">Secreted protein</fullName>
    </recommendedName>
</protein>
<evidence type="ECO:0000256" key="1">
    <source>
        <dbReference type="SAM" id="SignalP"/>
    </source>
</evidence>
<evidence type="ECO:0000313" key="3">
    <source>
        <dbReference type="Proteomes" id="UP000295703"/>
    </source>
</evidence>
<organism evidence="2 3">
    <name type="scientific">Colletotrichum trifolii</name>
    <dbReference type="NCBI Taxonomy" id="5466"/>
    <lineage>
        <taxon>Eukaryota</taxon>
        <taxon>Fungi</taxon>
        <taxon>Dikarya</taxon>
        <taxon>Ascomycota</taxon>
        <taxon>Pezizomycotina</taxon>
        <taxon>Sordariomycetes</taxon>
        <taxon>Hypocreomycetidae</taxon>
        <taxon>Glomerellales</taxon>
        <taxon>Glomerellaceae</taxon>
        <taxon>Colletotrichum</taxon>
        <taxon>Colletotrichum orbiculare species complex</taxon>
    </lineage>
</organism>
<proteinExistence type="predicted"/>
<gene>
    <name evidence="2" type="ORF">CTRI78_v000097</name>
</gene>
<evidence type="ECO:0008006" key="4">
    <source>
        <dbReference type="Google" id="ProtNLM"/>
    </source>
</evidence>
<feature type="signal peptide" evidence="1">
    <location>
        <begin position="1"/>
        <end position="22"/>
    </location>
</feature>
<dbReference type="AlphaFoldDB" id="A0A4R8RYY9"/>